<gene>
    <name evidence="1" type="ORF">W822_02745</name>
</gene>
<dbReference type="EMBL" id="AYXT01000001">
    <property type="protein sequence ID" value="ETF04698.1"/>
    <property type="molecule type" value="Genomic_DNA"/>
</dbReference>
<accession>V8QZ72</accession>
<sequence length="30" mass="3396">MSLAPLRGCQLYPKQINEIGDKDNESEAFQ</sequence>
<keyword evidence="2" id="KW-1185">Reference proteome</keyword>
<proteinExistence type="predicted"/>
<reference evidence="1 2" key="1">
    <citation type="journal article" date="2014" name="Genome Announc.">
        <title>Draft Genome Sequence of Advenella kashmirensis Strain W13003, a Polycyclic Aromatic Hydrocarbon-Degrading Bacterium.</title>
        <authorList>
            <person name="Wang X."/>
            <person name="Jin D."/>
            <person name="Zhou L."/>
            <person name="Wu L."/>
            <person name="An W."/>
            <person name="Zhao L."/>
        </authorList>
    </citation>
    <scope>NUCLEOTIDE SEQUENCE [LARGE SCALE GENOMIC DNA]</scope>
    <source>
        <strain evidence="1 2">W13003</strain>
    </source>
</reference>
<protein>
    <submittedName>
        <fullName evidence="1">Uncharacterized protein</fullName>
    </submittedName>
</protein>
<dbReference type="AlphaFoldDB" id="V8QZ72"/>
<evidence type="ECO:0000313" key="1">
    <source>
        <dbReference type="EMBL" id="ETF04698.1"/>
    </source>
</evidence>
<dbReference type="Proteomes" id="UP000018733">
    <property type="component" value="Unassembled WGS sequence"/>
</dbReference>
<organism evidence="1 2">
    <name type="scientific">Advenella kashmirensis W13003</name>
    <dbReference type="NCBI Taxonomy" id="1424334"/>
    <lineage>
        <taxon>Bacteria</taxon>
        <taxon>Pseudomonadati</taxon>
        <taxon>Pseudomonadota</taxon>
        <taxon>Betaproteobacteria</taxon>
        <taxon>Burkholderiales</taxon>
        <taxon>Alcaligenaceae</taxon>
    </lineage>
</organism>
<dbReference type="HOGENOM" id="CLU_3401765_0_0_4"/>
<evidence type="ECO:0000313" key="2">
    <source>
        <dbReference type="Proteomes" id="UP000018733"/>
    </source>
</evidence>
<name>V8QZ72_9BURK</name>
<comment type="caution">
    <text evidence="1">The sequence shown here is derived from an EMBL/GenBank/DDBJ whole genome shotgun (WGS) entry which is preliminary data.</text>
</comment>